<protein>
    <submittedName>
        <fullName evidence="1">Uncharacterized protein</fullName>
    </submittedName>
</protein>
<evidence type="ECO:0000313" key="2">
    <source>
        <dbReference type="Proteomes" id="UP000248758"/>
    </source>
</evidence>
<sequence>MAKHHRHSDLEITDLTVLVIVKIGTTDPATGNTYQGTLPLIADAFANDFNLVFAIDHARVCKGVHHRPLKTHRCRRLSERYLDVKSVMYID</sequence>
<dbReference type="KEGG" id="tpty:NCTC11468_00558"/>
<reference evidence="1 2" key="1">
    <citation type="submission" date="2018-06" db="EMBL/GenBank/DDBJ databases">
        <authorList>
            <consortium name="Pathogen Informatics"/>
            <person name="Doyle S."/>
        </authorList>
    </citation>
    <scope>NUCLEOTIDE SEQUENCE [LARGE SCALE GENOMIC DNA]</scope>
    <source>
        <strain evidence="1 2">NCTC11468</strain>
    </source>
</reference>
<dbReference type="AlphaFoldDB" id="A0A2X5NGS1"/>
<dbReference type="EMBL" id="LS483499">
    <property type="protein sequence ID" value="SQK72307.1"/>
    <property type="molecule type" value="Genomic_DNA"/>
</dbReference>
<evidence type="ECO:0000313" key="1">
    <source>
        <dbReference type="EMBL" id="SQK72307.1"/>
    </source>
</evidence>
<name>A0A2X5NGS1_9GAMM</name>
<accession>A0A2X5NGS1</accession>
<dbReference type="Proteomes" id="UP000248758">
    <property type="component" value="Chromosome 1"/>
</dbReference>
<proteinExistence type="predicted"/>
<organism evidence="1 2">
    <name type="scientific">Tatumella ptyseos</name>
    <dbReference type="NCBI Taxonomy" id="82987"/>
    <lineage>
        <taxon>Bacteria</taxon>
        <taxon>Pseudomonadati</taxon>
        <taxon>Pseudomonadota</taxon>
        <taxon>Gammaproteobacteria</taxon>
        <taxon>Enterobacterales</taxon>
        <taxon>Erwiniaceae</taxon>
        <taxon>Tatumella</taxon>
    </lineage>
</organism>
<gene>
    <name evidence="1" type="ORF">NCTC11468_00558</name>
</gene>